<reference evidence="2" key="2">
    <citation type="submission" date="2022-01" db="EMBL/GenBank/DDBJ databases">
        <authorList>
            <person name="Zhou L.Y."/>
        </authorList>
    </citation>
    <scope>NUCLEOTIDE SEQUENCE</scope>
    <source>
        <strain evidence="2">TLK-CK17</strain>
    </source>
</reference>
<evidence type="ECO:0000313" key="2">
    <source>
        <dbReference type="EMBL" id="MCF7220395.1"/>
    </source>
</evidence>
<dbReference type="InterPro" id="IPR056906">
    <property type="entry name" value="ORF2/G2P_dom"/>
</dbReference>
<keyword evidence="3" id="KW-1185">Reference proteome</keyword>
<sequence length="272" mass="30717">MAADGGGFDLPGGVAAGLVHIGTSDTNLARLAALTNAAKRQNSEPSAEVRPSKVITADEQRRKRLGKMKQNVITSARLHVEEAQRGGFRGRWAMLTLTYRDDERWVAKQVTELLKCLRQYASRSGFVARYTWVLELTKRGRPHYHVLVWLPKGRTLPKPDKQGWWKYGMTRIEWARNAVGYLAKYASKGDDYDLRTLPRGARLSGFGGLSIDSRIELRWWKLPGWLRDRWTEITDVGRIKGGYVNRATGEFLASPYRVLFIGGALILCEVIS</sequence>
<evidence type="ECO:0000259" key="1">
    <source>
        <dbReference type="Pfam" id="PF23343"/>
    </source>
</evidence>
<protein>
    <submittedName>
        <fullName evidence="2">Replication initiation protein</fullName>
    </submittedName>
</protein>
<dbReference type="Proteomes" id="UP001430796">
    <property type="component" value="Unassembled WGS sequence"/>
</dbReference>
<dbReference type="RefSeq" id="WP_237052784.1">
    <property type="nucleotide sequence ID" value="NZ_JAKJPO010000001.1"/>
</dbReference>
<reference evidence="2" key="1">
    <citation type="submission" date="2022-01" db="EMBL/GenBank/DDBJ databases">
        <title>Lysobacter chinensis sp. nov., a bacterium isolated from cow dung compost.</title>
        <authorList>
            <person name="Liu Y."/>
        </authorList>
    </citation>
    <scope>NUCLEOTIDE SEQUENCE</scope>
    <source>
        <strain evidence="2">TLK-CK17</strain>
    </source>
</reference>
<accession>A0ABS9HPW2</accession>
<name>A0ABS9HPW2_9GAMM</name>
<dbReference type="EMBL" id="JAKJPO010000001">
    <property type="protein sequence ID" value="MCF7220395.1"/>
    <property type="molecule type" value="Genomic_DNA"/>
</dbReference>
<feature type="domain" description="Replication-associated protein ORF2/G2P" evidence="1">
    <location>
        <begin position="94"/>
        <end position="189"/>
    </location>
</feature>
<proteinExistence type="predicted"/>
<organism evidence="2 3">
    <name type="scientific">Marilutibacter chinensis</name>
    <dbReference type="NCBI Taxonomy" id="2912247"/>
    <lineage>
        <taxon>Bacteria</taxon>
        <taxon>Pseudomonadati</taxon>
        <taxon>Pseudomonadota</taxon>
        <taxon>Gammaproteobacteria</taxon>
        <taxon>Lysobacterales</taxon>
        <taxon>Lysobacteraceae</taxon>
        <taxon>Marilutibacter</taxon>
    </lineage>
</organism>
<evidence type="ECO:0000313" key="3">
    <source>
        <dbReference type="Proteomes" id="UP001430796"/>
    </source>
</evidence>
<dbReference type="Pfam" id="PF23343">
    <property type="entry name" value="REP_ORF2-G2P"/>
    <property type="match status" value="1"/>
</dbReference>
<gene>
    <name evidence="2" type="ORF">L3V18_01120</name>
</gene>
<comment type="caution">
    <text evidence="2">The sequence shown here is derived from an EMBL/GenBank/DDBJ whole genome shotgun (WGS) entry which is preliminary data.</text>
</comment>